<dbReference type="Pfam" id="PF01903">
    <property type="entry name" value="CbiX"/>
    <property type="match status" value="2"/>
</dbReference>
<dbReference type="Gene3D" id="3.40.50.1400">
    <property type="match status" value="2"/>
</dbReference>
<reference evidence="3 4" key="1">
    <citation type="submission" date="2019-10" db="EMBL/GenBank/DDBJ databases">
        <title>Gracilibacillus sp. nov. isolated from rice seeds.</title>
        <authorList>
            <person name="He S."/>
        </authorList>
    </citation>
    <scope>NUCLEOTIDE SEQUENCE [LARGE SCALE GENOMIC DNA]</scope>
    <source>
        <strain evidence="3 4">TD8</strain>
    </source>
</reference>
<sequence length="252" mass="28667">MEAVIYICHGSRVKESKTESFELIDKVKRKVDVPIQEACFLELQEPDIPQTINKVVEQGATKITILPVLLLTAGHAKADIPEIINKKVMKYPEIDFHYGRPIDVDGKMIEAVKDHIQNVTEHVENYDIVFVGRGSSDPQALEDTETIVSMLRKEYPSNLIEKCFLAASQPKFEPFLAEKINEQKKSVLIVPYLLFTGLLIKGIKQYIDQFSLETGQEILLSEYLGHHENIVTVLKERVEEAREESKFIATVD</sequence>
<dbReference type="GO" id="GO:0016829">
    <property type="term" value="F:lyase activity"/>
    <property type="evidence" value="ECO:0007669"/>
    <property type="project" value="UniProtKB-KW"/>
</dbReference>
<comment type="caution">
    <text evidence="3">The sequence shown here is derived from an EMBL/GenBank/DDBJ whole genome shotgun (WGS) entry which is preliminary data.</text>
</comment>
<dbReference type="PANTHER" id="PTHR33542:SF3">
    <property type="entry name" value="SIROHYDROCHLORIN FERROCHELATASE, CHLOROPLASTIC"/>
    <property type="match status" value="1"/>
</dbReference>
<keyword evidence="1" id="KW-0479">Metal-binding</keyword>
<dbReference type="RefSeq" id="WP_153401458.1">
    <property type="nucleotide sequence ID" value="NZ_ML762425.1"/>
</dbReference>
<dbReference type="GO" id="GO:0046872">
    <property type="term" value="F:metal ion binding"/>
    <property type="evidence" value="ECO:0007669"/>
    <property type="project" value="UniProtKB-KW"/>
</dbReference>
<accession>A0A7C8KUH8</accession>
<dbReference type="EMBL" id="WEID01000013">
    <property type="protein sequence ID" value="KAB8138899.1"/>
    <property type="molecule type" value="Genomic_DNA"/>
</dbReference>
<dbReference type="InterPro" id="IPR050963">
    <property type="entry name" value="Sirohydro_Cobaltochel/CbiX"/>
</dbReference>
<dbReference type="Proteomes" id="UP000480246">
    <property type="component" value="Unassembled WGS sequence"/>
</dbReference>
<name>A0A7C8KUH8_9BACI</name>
<dbReference type="InterPro" id="IPR002762">
    <property type="entry name" value="CbiX-like"/>
</dbReference>
<evidence type="ECO:0000313" key="3">
    <source>
        <dbReference type="EMBL" id="KAB8138899.1"/>
    </source>
</evidence>
<dbReference type="AlphaFoldDB" id="A0A7C8KUH8"/>
<dbReference type="OrthoDB" id="9797895at2"/>
<proteinExistence type="predicted"/>
<dbReference type="PANTHER" id="PTHR33542">
    <property type="entry name" value="SIROHYDROCHLORIN FERROCHELATASE, CHLOROPLASTIC"/>
    <property type="match status" value="1"/>
</dbReference>
<protein>
    <submittedName>
        <fullName evidence="3">Sirohydrochlorin chelatase</fullName>
    </submittedName>
</protein>
<keyword evidence="4" id="KW-1185">Reference proteome</keyword>
<evidence type="ECO:0000313" key="4">
    <source>
        <dbReference type="Proteomes" id="UP000480246"/>
    </source>
</evidence>
<evidence type="ECO:0000256" key="1">
    <source>
        <dbReference type="ARBA" id="ARBA00022723"/>
    </source>
</evidence>
<gene>
    <name evidence="3" type="ORF">F9U64_02775</name>
</gene>
<dbReference type="SUPFAM" id="SSF53800">
    <property type="entry name" value="Chelatase"/>
    <property type="match status" value="1"/>
</dbReference>
<keyword evidence="2" id="KW-0456">Lyase</keyword>
<organism evidence="3 4">
    <name type="scientific">Gracilibacillus oryzae</name>
    <dbReference type="NCBI Taxonomy" id="1672701"/>
    <lineage>
        <taxon>Bacteria</taxon>
        <taxon>Bacillati</taxon>
        <taxon>Bacillota</taxon>
        <taxon>Bacilli</taxon>
        <taxon>Bacillales</taxon>
        <taxon>Bacillaceae</taxon>
        <taxon>Gracilibacillus</taxon>
    </lineage>
</organism>
<dbReference type="CDD" id="cd03414">
    <property type="entry name" value="CbiX_SirB_C"/>
    <property type="match status" value="1"/>
</dbReference>
<dbReference type="CDD" id="cd03416">
    <property type="entry name" value="CbiX_SirB_N"/>
    <property type="match status" value="1"/>
</dbReference>
<evidence type="ECO:0000256" key="2">
    <source>
        <dbReference type="ARBA" id="ARBA00023239"/>
    </source>
</evidence>